<feature type="region of interest" description="Disordered" evidence="1">
    <location>
        <begin position="168"/>
        <end position="188"/>
    </location>
</feature>
<reference evidence="2" key="2">
    <citation type="submission" date="2022-10" db="EMBL/GenBank/DDBJ databases">
        <authorList>
            <consortium name="ENA_rothamsted_submissions"/>
            <consortium name="culmorum"/>
            <person name="King R."/>
        </authorList>
    </citation>
    <scope>NUCLEOTIDE SEQUENCE</scope>
</reference>
<accession>A0A9N9R329</accession>
<sequence>MAWGYWSASSVMPDRGRSPRRAGTSAVHVHPNPPTAREVMETHDESILHTASTSRDSREHSASPHSSSNGGHSHHHEVRHAVPASALFGESYGELSRRPSLDLGSVRSALASCSGGGTLSAGSTLTRGGTLADYLPPTPCPHHHRVYVDHHKHYEQPIQPVHVGVPHYSHSHSHSHASSRHHTDDEDDLEPAYATGVAKSEVDEEGDVKIMFYKTVDKTGKRFKAVDTDISYEPYDNILEIVPNPKIVVKEHPNVS</sequence>
<gene>
    <name evidence="2" type="ORF">DIATSA_LOCUS6363</name>
</gene>
<evidence type="ECO:0000313" key="3">
    <source>
        <dbReference type="Proteomes" id="UP001153714"/>
    </source>
</evidence>
<feature type="compositionally biased region" description="Basic residues" evidence="1">
    <location>
        <begin position="169"/>
        <end position="180"/>
    </location>
</feature>
<dbReference type="OrthoDB" id="7424049at2759"/>
<reference evidence="2" key="1">
    <citation type="submission" date="2021-12" db="EMBL/GenBank/DDBJ databases">
        <authorList>
            <person name="King R."/>
        </authorList>
    </citation>
    <scope>NUCLEOTIDE SEQUENCE</scope>
</reference>
<keyword evidence="3" id="KW-1185">Reference proteome</keyword>
<dbReference type="Proteomes" id="UP001153714">
    <property type="component" value="Chromosome 2"/>
</dbReference>
<name>A0A9N9R329_9NEOP</name>
<dbReference type="EMBL" id="OU893333">
    <property type="protein sequence ID" value="CAG9788566.1"/>
    <property type="molecule type" value="Genomic_DNA"/>
</dbReference>
<feature type="region of interest" description="Disordered" evidence="1">
    <location>
        <begin position="1"/>
        <end position="77"/>
    </location>
</feature>
<protein>
    <submittedName>
        <fullName evidence="2">Uncharacterized protein</fullName>
    </submittedName>
</protein>
<dbReference type="AlphaFoldDB" id="A0A9N9R329"/>
<organism evidence="2 3">
    <name type="scientific">Diatraea saccharalis</name>
    <name type="common">sugarcane borer</name>
    <dbReference type="NCBI Taxonomy" id="40085"/>
    <lineage>
        <taxon>Eukaryota</taxon>
        <taxon>Metazoa</taxon>
        <taxon>Ecdysozoa</taxon>
        <taxon>Arthropoda</taxon>
        <taxon>Hexapoda</taxon>
        <taxon>Insecta</taxon>
        <taxon>Pterygota</taxon>
        <taxon>Neoptera</taxon>
        <taxon>Endopterygota</taxon>
        <taxon>Lepidoptera</taxon>
        <taxon>Glossata</taxon>
        <taxon>Ditrysia</taxon>
        <taxon>Pyraloidea</taxon>
        <taxon>Crambidae</taxon>
        <taxon>Crambinae</taxon>
        <taxon>Diatraea</taxon>
    </lineage>
</organism>
<evidence type="ECO:0000256" key="1">
    <source>
        <dbReference type="SAM" id="MobiDB-lite"/>
    </source>
</evidence>
<feature type="compositionally biased region" description="Basic and acidic residues" evidence="1">
    <location>
        <begin position="38"/>
        <end position="47"/>
    </location>
</feature>
<proteinExistence type="predicted"/>
<evidence type="ECO:0000313" key="2">
    <source>
        <dbReference type="EMBL" id="CAG9788566.1"/>
    </source>
</evidence>